<organism evidence="1 2">
    <name type="scientific">Panagrolaimus superbus</name>
    <dbReference type="NCBI Taxonomy" id="310955"/>
    <lineage>
        <taxon>Eukaryota</taxon>
        <taxon>Metazoa</taxon>
        <taxon>Ecdysozoa</taxon>
        <taxon>Nematoda</taxon>
        <taxon>Chromadorea</taxon>
        <taxon>Rhabditida</taxon>
        <taxon>Tylenchina</taxon>
        <taxon>Panagrolaimomorpha</taxon>
        <taxon>Panagrolaimoidea</taxon>
        <taxon>Panagrolaimidae</taxon>
        <taxon>Panagrolaimus</taxon>
    </lineage>
</organism>
<evidence type="ECO:0000313" key="1">
    <source>
        <dbReference type="Proteomes" id="UP000887577"/>
    </source>
</evidence>
<accession>A0A914Y7P0</accession>
<keyword evidence="1" id="KW-1185">Reference proteome</keyword>
<dbReference type="WBParaSite" id="PSU_v2.g15291.t1">
    <property type="protein sequence ID" value="PSU_v2.g15291.t1"/>
    <property type="gene ID" value="PSU_v2.g15291"/>
</dbReference>
<protein>
    <submittedName>
        <fullName evidence="2">Uncharacterized protein</fullName>
    </submittedName>
</protein>
<dbReference type="AlphaFoldDB" id="A0A914Y7P0"/>
<proteinExistence type="predicted"/>
<dbReference type="Proteomes" id="UP000887577">
    <property type="component" value="Unplaced"/>
</dbReference>
<name>A0A914Y7P0_9BILA</name>
<reference evidence="2" key="1">
    <citation type="submission" date="2022-11" db="UniProtKB">
        <authorList>
            <consortium name="WormBaseParasite"/>
        </authorList>
    </citation>
    <scope>IDENTIFICATION</scope>
</reference>
<evidence type="ECO:0000313" key="2">
    <source>
        <dbReference type="WBParaSite" id="PSU_v2.g15291.t1"/>
    </source>
</evidence>
<sequence length="189" mass="21076">MAHPLTTLQNLSKTAINIPSETPKTTINLLSKPLKVAERVYFTPTSQHRSNTVKLTSSSKEQLFKLLNNSSRFNTLPTNFTKLGISPGDIKKYMNEEMSSDDETDSEYDSDEFELSTLCTDSDADSVCYYENVSSEPSSLHTNSEDSDADCNKTTLKRNTFVASSKAAVAEELFDDNDYIAFLQSLPKE</sequence>